<accession>A0A183TNY1</accession>
<dbReference type="GO" id="GO:0005783">
    <property type="term" value="C:endoplasmic reticulum"/>
    <property type="evidence" value="ECO:0007669"/>
    <property type="project" value="TreeGrafter"/>
</dbReference>
<reference evidence="6" key="1">
    <citation type="submission" date="2016-06" db="UniProtKB">
        <authorList>
            <consortium name="WormBaseParasite"/>
        </authorList>
    </citation>
    <scope>IDENTIFICATION</scope>
</reference>
<dbReference type="Proteomes" id="UP000275846">
    <property type="component" value="Unassembled WGS sequence"/>
</dbReference>
<dbReference type="SUPFAM" id="SSF53383">
    <property type="entry name" value="PLP-dependent transferases"/>
    <property type="match status" value="1"/>
</dbReference>
<dbReference type="STRING" id="70667.A0A183TNY1"/>
<dbReference type="EMBL" id="UYSU01043844">
    <property type="protein sequence ID" value="VDM04565.1"/>
    <property type="molecule type" value="Genomic_DNA"/>
</dbReference>
<name>A0A183TNY1_SCHSO</name>
<keyword evidence="5" id="KW-1185">Reference proteome</keyword>
<dbReference type="InterPro" id="IPR050477">
    <property type="entry name" value="GrpII_AminoAcid_Decarb"/>
</dbReference>
<evidence type="ECO:0000256" key="3">
    <source>
        <dbReference type="ARBA" id="ARBA00023239"/>
    </source>
</evidence>
<protein>
    <submittedName>
        <fullName evidence="6">WS_DGAT_C domain-containing protein</fullName>
    </submittedName>
</protein>
<evidence type="ECO:0000256" key="2">
    <source>
        <dbReference type="ARBA" id="ARBA00022898"/>
    </source>
</evidence>
<dbReference type="OrthoDB" id="10254570at2759"/>
<evidence type="ECO:0000313" key="5">
    <source>
        <dbReference type="Proteomes" id="UP000275846"/>
    </source>
</evidence>
<keyword evidence="2" id="KW-0663">Pyridoxal phosphate</keyword>
<evidence type="ECO:0000313" key="6">
    <source>
        <dbReference type="WBParaSite" id="SSLN_0001886201-mRNA-1"/>
    </source>
</evidence>
<dbReference type="PANTHER" id="PTHR42735">
    <property type="match status" value="1"/>
</dbReference>
<keyword evidence="3" id="KW-0456">Lyase</keyword>
<proteinExistence type="predicted"/>
<dbReference type="InterPro" id="IPR015424">
    <property type="entry name" value="PyrdxlP-dep_Trfase"/>
</dbReference>
<dbReference type="Gene3D" id="3.90.1150.10">
    <property type="entry name" value="Aspartate Aminotransferase, domain 1"/>
    <property type="match status" value="1"/>
</dbReference>
<dbReference type="PANTHER" id="PTHR42735:SF6">
    <property type="entry name" value="SPHINGOSINE-1-PHOSPHATE LYASE 1"/>
    <property type="match status" value="1"/>
</dbReference>
<sequence length="89" mass="9660">MVSVVAFTSEDFDIYQLAHLMSVDADGKPSWGLNVLQFPSAVHLCVTDMHTREGVAEAFLADLEEAARTLLKSPKQSSSGMVSAAFEKK</sequence>
<organism evidence="6">
    <name type="scientific">Schistocephalus solidus</name>
    <name type="common">Tapeworm</name>
    <dbReference type="NCBI Taxonomy" id="70667"/>
    <lineage>
        <taxon>Eukaryota</taxon>
        <taxon>Metazoa</taxon>
        <taxon>Spiralia</taxon>
        <taxon>Lophotrochozoa</taxon>
        <taxon>Platyhelminthes</taxon>
        <taxon>Cestoda</taxon>
        <taxon>Eucestoda</taxon>
        <taxon>Diphyllobothriidea</taxon>
        <taxon>Diphyllobothriidae</taxon>
        <taxon>Schistocephalus</taxon>
    </lineage>
</organism>
<dbReference type="AlphaFoldDB" id="A0A183TNY1"/>
<evidence type="ECO:0000256" key="1">
    <source>
        <dbReference type="ARBA" id="ARBA00001933"/>
    </source>
</evidence>
<dbReference type="InterPro" id="IPR015422">
    <property type="entry name" value="PyrdxlP-dep_Trfase_small"/>
</dbReference>
<gene>
    <name evidence="4" type="ORF">SSLN_LOCUS18179</name>
</gene>
<dbReference type="GO" id="GO:0008117">
    <property type="term" value="F:sphinganine-1-phosphate aldolase activity"/>
    <property type="evidence" value="ECO:0007669"/>
    <property type="project" value="TreeGrafter"/>
</dbReference>
<evidence type="ECO:0000313" key="4">
    <source>
        <dbReference type="EMBL" id="VDM04565.1"/>
    </source>
</evidence>
<dbReference type="GO" id="GO:0030149">
    <property type="term" value="P:sphingolipid catabolic process"/>
    <property type="evidence" value="ECO:0007669"/>
    <property type="project" value="TreeGrafter"/>
</dbReference>
<comment type="cofactor">
    <cofactor evidence="1">
        <name>pyridoxal 5'-phosphate</name>
        <dbReference type="ChEBI" id="CHEBI:597326"/>
    </cofactor>
</comment>
<reference evidence="4 5" key="2">
    <citation type="submission" date="2018-11" db="EMBL/GenBank/DDBJ databases">
        <authorList>
            <consortium name="Pathogen Informatics"/>
        </authorList>
    </citation>
    <scope>NUCLEOTIDE SEQUENCE [LARGE SCALE GENOMIC DNA]</scope>
    <source>
        <strain evidence="4 5">NST_G2</strain>
    </source>
</reference>
<dbReference type="GO" id="GO:0016020">
    <property type="term" value="C:membrane"/>
    <property type="evidence" value="ECO:0007669"/>
    <property type="project" value="GOC"/>
</dbReference>
<dbReference type="WBParaSite" id="SSLN_0001886201-mRNA-1">
    <property type="protein sequence ID" value="SSLN_0001886201-mRNA-1"/>
    <property type="gene ID" value="SSLN_0001886201"/>
</dbReference>